<dbReference type="Proteomes" id="UP000887574">
    <property type="component" value="Unplaced"/>
</dbReference>
<organism evidence="2 3">
    <name type="scientific">Ditylenchus dipsaci</name>
    <dbReference type="NCBI Taxonomy" id="166011"/>
    <lineage>
        <taxon>Eukaryota</taxon>
        <taxon>Metazoa</taxon>
        <taxon>Ecdysozoa</taxon>
        <taxon>Nematoda</taxon>
        <taxon>Chromadorea</taxon>
        <taxon>Rhabditida</taxon>
        <taxon>Tylenchina</taxon>
        <taxon>Tylenchomorpha</taxon>
        <taxon>Sphaerularioidea</taxon>
        <taxon>Anguinidae</taxon>
        <taxon>Anguininae</taxon>
        <taxon>Ditylenchus</taxon>
    </lineage>
</organism>
<proteinExistence type="predicted"/>
<evidence type="ECO:0000313" key="2">
    <source>
        <dbReference type="Proteomes" id="UP000887574"/>
    </source>
</evidence>
<sequence length="68" mass="7045">MAMNGAVEDIFGKQFGQHFGNIFESGSSASKSTEVSPVEPSAETPAKDSSTPAPAEAPKTPNFCTLIV</sequence>
<evidence type="ECO:0000313" key="3">
    <source>
        <dbReference type="WBParaSite" id="jg12205"/>
    </source>
</evidence>
<dbReference type="AlphaFoldDB" id="A0A915CTC0"/>
<dbReference type="WBParaSite" id="jg12205">
    <property type="protein sequence ID" value="jg12205"/>
    <property type="gene ID" value="jg12205"/>
</dbReference>
<feature type="compositionally biased region" description="Polar residues" evidence="1">
    <location>
        <begin position="24"/>
        <end position="35"/>
    </location>
</feature>
<protein>
    <submittedName>
        <fullName evidence="3">Uncharacterized protein</fullName>
    </submittedName>
</protein>
<name>A0A915CTC0_9BILA</name>
<evidence type="ECO:0000256" key="1">
    <source>
        <dbReference type="SAM" id="MobiDB-lite"/>
    </source>
</evidence>
<reference evidence="3" key="1">
    <citation type="submission" date="2022-11" db="UniProtKB">
        <authorList>
            <consortium name="WormBaseParasite"/>
        </authorList>
    </citation>
    <scope>IDENTIFICATION</scope>
</reference>
<feature type="region of interest" description="Disordered" evidence="1">
    <location>
        <begin position="22"/>
        <end position="68"/>
    </location>
</feature>
<keyword evidence="2" id="KW-1185">Reference proteome</keyword>
<accession>A0A915CTC0</accession>